<accession>A0AAI9EAM8</accession>
<keyword evidence="2" id="KW-0732">Signal</keyword>
<comment type="caution">
    <text evidence="3">The sequence shown here is derived from an EMBL/GenBank/DDBJ whole genome shotgun (WGS) entry which is preliminary data.</text>
</comment>
<feature type="compositionally biased region" description="Low complexity" evidence="1">
    <location>
        <begin position="178"/>
        <end position="188"/>
    </location>
</feature>
<organism evidence="3 4">
    <name type="scientific">Lecanosticta acicola</name>
    <dbReference type="NCBI Taxonomy" id="111012"/>
    <lineage>
        <taxon>Eukaryota</taxon>
        <taxon>Fungi</taxon>
        <taxon>Dikarya</taxon>
        <taxon>Ascomycota</taxon>
        <taxon>Pezizomycotina</taxon>
        <taxon>Dothideomycetes</taxon>
        <taxon>Dothideomycetidae</taxon>
        <taxon>Mycosphaerellales</taxon>
        <taxon>Mycosphaerellaceae</taxon>
        <taxon>Lecanosticta</taxon>
    </lineage>
</organism>
<name>A0AAI9EAM8_9PEZI</name>
<evidence type="ECO:0000256" key="1">
    <source>
        <dbReference type="SAM" id="MobiDB-lite"/>
    </source>
</evidence>
<evidence type="ECO:0000313" key="4">
    <source>
        <dbReference type="Proteomes" id="UP001296104"/>
    </source>
</evidence>
<gene>
    <name evidence="3" type="ORF">LECACI_7A004297</name>
</gene>
<dbReference type="AlphaFoldDB" id="A0AAI9EAM8"/>
<keyword evidence="4" id="KW-1185">Reference proteome</keyword>
<evidence type="ECO:0008006" key="5">
    <source>
        <dbReference type="Google" id="ProtNLM"/>
    </source>
</evidence>
<evidence type="ECO:0000313" key="3">
    <source>
        <dbReference type="EMBL" id="CAK4005758.1"/>
    </source>
</evidence>
<feature type="compositionally biased region" description="Gly residues" evidence="1">
    <location>
        <begin position="148"/>
        <end position="177"/>
    </location>
</feature>
<feature type="signal peptide" evidence="2">
    <location>
        <begin position="1"/>
        <end position="17"/>
    </location>
</feature>
<protein>
    <recommendedName>
        <fullName evidence="5">Extracellular membrane protein CFEM domain-containing protein</fullName>
    </recommendedName>
</protein>
<dbReference type="Proteomes" id="UP001296104">
    <property type="component" value="Unassembled WGS sequence"/>
</dbReference>
<feature type="chain" id="PRO_5042506532" description="Extracellular membrane protein CFEM domain-containing protein" evidence="2">
    <location>
        <begin position="18"/>
        <end position="306"/>
    </location>
</feature>
<sequence>MKSAIYASALLSTLAAAKPQWGGPHGNGNGNGNGNGASWGNGGPWAAFPSCVSSCRNNNIDWSNSTGLCSNQSAINQLNGCIDSSSCNNNDKNSVRQTIAQLCVNAGTTITQAPYNTISVTSGGSAWPTQWTTNSAWASAVSAWDDGNGNGNGGADGWHGGSFGPFGQGGPGDGWGPGPWASSGAWTSGPWTSWWGTDACPASTWSGWTNGPWGTSAPWTTWSGCTATTTASNVYTTTYTTSGVQTTSVATSFGIRVAEATESSSSSSSNNGGTSTSGSGAAPTNFAAVAGSAAGVVGVLAGAILL</sequence>
<evidence type="ECO:0000256" key="2">
    <source>
        <dbReference type="SAM" id="SignalP"/>
    </source>
</evidence>
<reference evidence="3" key="1">
    <citation type="submission" date="2023-11" db="EMBL/GenBank/DDBJ databases">
        <authorList>
            <person name="Alioto T."/>
            <person name="Alioto T."/>
            <person name="Gomez Garrido J."/>
        </authorList>
    </citation>
    <scope>NUCLEOTIDE SEQUENCE</scope>
</reference>
<feature type="compositionally biased region" description="Low complexity" evidence="1">
    <location>
        <begin position="263"/>
        <end position="280"/>
    </location>
</feature>
<feature type="region of interest" description="Disordered" evidence="1">
    <location>
        <begin position="260"/>
        <end position="280"/>
    </location>
</feature>
<feature type="region of interest" description="Disordered" evidence="1">
    <location>
        <begin position="148"/>
        <end position="188"/>
    </location>
</feature>
<proteinExistence type="predicted"/>
<dbReference type="EMBL" id="CAVMBE010000023">
    <property type="protein sequence ID" value="CAK4005758.1"/>
    <property type="molecule type" value="Genomic_DNA"/>
</dbReference>